<dbReference type="PROSITE" id="PS00022">
    <property type="entry name" value="EGF_1"/>
    <property type="match status" value="1"/>
</dbReference>
<gene>
    <name evidence="5" type="ORF">BaRGS_00002006</name>
</gene>
<name>A0ABD0M417_9CAEN</name>
<dbReference type="EMBL" id="JACVVK020000006">
    <property type="protein sequence ID" value="KAK7506531.1"/>
    <property type="molecule type" value="Genomic_DNA"/>
</dbReference>
<keyword evidence="3" id="KW-0812">Transmembrane</keyword>
<keyword evidence="3" id="KW-1133">Transmembrane helix</keyword>
<feature type="compositionally biased region" description="Basic and acidic residues" evidence="2">
    <location>
        <begin position="50"/>
        <end position="65"/>
    </location>
</feature>
<reference evidence="5 6" key="1">
    <citation type="journal article" date="2023" name="Sci. Data">
        <title>Genome assembly of the Korean intertidal mud-creeper Batillaria attramentaria.</title>
        <authorList>
            <person name="Patra A.K."/>
            <person name="Ho P.T."/>
            <person name="Jun S."/>
            <person name="Lee S.J."/>
            <person name="Kim Y."/>
            <person name="Won Y.J."/>
        </authorList>
    </citation>
    <scope>NUCLEOTIDE SEQUENCE [LARGE SCALE GENOMIC DNA]</scope>
    <source>
        <strain evidence="5">Wonlab-2016</strain>
    </source>
</reference>
<evidence type="ECO:0000256" key="2">
    <source>
        <dbReference type="SAM" id="MobiDB-lite"/>
    </source>
</evidence>
<sequence length="465" mass="51926">ESSKWEVINDEEPWDHDDFTSQDDLLSDEELIPFKASRPKPKPRPAAADNSHKPAERHGDTRAQDKVAQAILPPIRDPVGGRDLDEEHLLPLGVQGQGGRRRLLQAVPLMGPRLPPELELKRLPRLGSEAVNLSTACKETDDDDCLFDVEKLLADELAKASKDLQPDLYTPNEEKEVTGVYPIEGPAPLSVNYTGSNSQLTDEEADRYKKEMRKELKEVFKNIPNSEFRIEEPTLENGKVSANWTLLVDGGTAANQWGTDNVEEELIKALNNSIPAFNNMKIDNVPIEPTSRLESETFIDRVRSSLNNYCENTLHPCGKEYDSSRCVNTGFMSGSCPHKCTDYGCQNGAVCELNDNYSPRCICGSWYRGKFCEIKRNKEKTLSTPETVGVAVGAGILGCGVLSCCCWFLVCRKKSDRNVLYTYYEDEEQFDHVSDPTSIANYYIDRPMISTAPISVFNSNAGFEA</sequence>
<feature type="disulfide bond" evidence="1">
    <location>
        <begin position="363"/>
        <end position="372"/>
    </location>
</feature>
<evidence type="ECO:0000313" key="5">
    <source>
        <dbReference type="EMBL" id="KAK7506531.1"/>
    </source>
</evidence>
<comment type="caution">
    <text evidence="1">Lacks conserved residue(s) required for the propagation of feature annotation.</text>
</comment>
<keyword evidence="1" id="KW-1015">Disulfide bond</keyword>
<feature type="region of interest" description="Disordered" evidence="2">
    <location>
        <begin position="1"/>
        <end position="82"/>
    </location>
</feature>
<dbReference type="InterPro" id="IPR000742">
    <property type="entry name" value="EGF"/>
</dbReference>
<evidence type="ECO:0000256" key="3">
    <source>
        <dbReference type="SAM" id="Phobius"/>
    </source>
</evidence>
<proteinExistence type="predicted"/>
<evidence type="ECO:0000259" key="4">
    <source>
        <dbReference type="PROSITE" id="PS50026"/>
    </source>
</evidence>
<organism evidence="5 6">
    <name type="scientific">Batillaria attramentaria</name>
    <dbReference type="NCBI Taxonomy" id="370345"/>
    <lineage>
        <taxon>Eukaryota</taxon>
        <taxon>Metazoa</taxon>
        <taxon>Spiralia</taxon>
        <taxon>Lophotrochozoa</taxon>
        <taxon>Mollusca</taxon>
        <taxon>Gastropoda</taxon>
        <taxon>Caenogastropoda</taxon>
        <taxon>Sorbeoconcha</taxon>
        <taxon>Cerithioidea</taxon>
        <taxon>Batillariidae</taxon>
        <taxon>Batillaria</taxon>
    </lineage>
</organism>
<dbReference type="AlphaFoldDB" id="A0ABD0M417"/>
<keyword evidence="6" id="KW-1185">Reference proteome</keyword>
<protein>
    <recommendedName>
        <fullName evidence="4">EGF-like domain-containing protein</fullName>
    </recommendedName>
</protein>
<comment type="caution">
    <text evidence="5">The sequence shown here is derived from an EMBL/GenBank/DDBJ whole genome shotgun (WGS) entry which is preliminary data.</text>
</comment>
<accession>A0ABD0M417</accession>
<feature type="domain" description="EGF-like" evidence="4">
    <location>
        <begin position="337"/>
        <end position="373"/>
    </location>
</feature>
<dbReference type="Proteomes" id="UP001519460">
    <property type="component" value="Unassembled WGS sequence"/>
</dbReference>
<feature type="non-terminal residue" evidence="5">
    <location>
        <position position="1"/>
    </location>
</feature>
<feature type="transmembrane region" description="Helical" evidence="3">
    <location>
        <begin position="388"/>
        <end position="410"/>
    </location>
</feature>
<keyword evidence="1" id="KW-0245">EGF-like domain</keyword>
<evidence type="ECO:0000256" key="1">
    <source>
        <dbReference type="PROSITE-ProRule" id="PRU00076"/>
    </source>
</evidence>
<evidence type="ECO:0000313" key="6">
    <source>
        <dbReference type="Proteomes" id="UP001519460"/>
    </source>
</evidence>
<dbReference type="PROSITE" id="PS50026">
    <property type="entry name" value="EGF_3"/>
    <property type="match status" value="1"/>
</dbReference>
<keyword evidence="3" id="KW-0472">Membrane</keyword>